<dbReference type="AlphaFoldDB" id="A0A1H8VH97"/>
<protein>
    <submittedName>
        <fullName evidence="2">Uncharacterized protein</fullName>
    </submittedName>
</protein>
<gene>
    <name evidence="2" type="ORF">SAMN05660991_03523</name>
</gene>
<feature type="compositionally biased region" description="Polar residues" evidence="1">
    <location>
        <begin position="28"/>
        <end position="59"/>
    </location>
</feature>
<organism evidence="2 3">
    <name type="scientific">Trujillonella endophytica</name>
    <dbReference type="NCBI Taxonomy" id="673521"/>
    <lineage>
        <taxon>Bacteria</taxon>
        <taxon>Bacillati</taxon>
        <taxon>Actinomycetota</taxon>
        <taxon>Actinomycetes</taxon>
        <taxon>Geodermatophilales</taxon>
        <taxon>Geodermatophilaceae</taxon>
        <taxon>Trujillonella</taxon>
    </lineage>
</organism>
<feature type="compositionally biased region" description="Basic residues" evidence="1">
    <location>
        <begin position="1"/>
        <end position="10"/>
    </location>
</feature>
<keyword evidence="3" id="KW-1185">Reference proteome</keyword>
<proteinExistence type="predicted"/>
<reference evidence="3" key="1">
    <citation type="submission" date="2016-10" db="EMBL/GenBank/DDBJ databases">
        <authorList>
            <person name="Varghese N."/>
            <person name="Submissions S."/>
        </authorList>
    </citation>
    <scope>NUCLEOTIDE SEQUENCE [LARGE SCALE GENOMIC DNA]</scope>
    <source>
        <strain evidence="3">DSM 45413</strain>
    </source>
</reference>
<evidence type="ECO:0000256" key="1">
    <source>
        <dbReference type="SAM" id="MobiDB-lite"/>
    </source>
</evidence>
<dbReference type="STRING" id="673521.SAMN05660991_03523"/>
<evidence type="ECO:0000313" key="3">
    <source>
        <dbReference type="Proteomes" id="UP000198960"/>
    </source>
</evidence>
<dbReference type="EMBL" id="FOEE01000012">
    <property type="protein sequence ID" value="SEP14660.1"/>
    <property type="molecule type" value="Genomic_DNA"/>
</dbReference>
<feature type="region of interest" description="Disordered" evidence="1">
    <location>
        <begin position="1"/>
        <end position="67"/>
    </location>
</feature>
<sequence length="82" mass="9111">MFERHLRHAARPTGPTHACPEARGRLRTTAQRSLRGTSYSSQMASQTVRVGTPASNASSAVRPPRAEKTWSRVTLWARIEPN</sequence>
<evidence type="ECO:0000313" key="2">
    <source>
        <dbReference type="EMBL" id="SEP14660.1"/>
    </source>
</evidence>
<name>A0A1H8VH97_9ACTN</name>
<dbReference type="Proteomes" id="UP000198960">
    <property type="component" value="Unassembled WGS sequence"/>
</dbReference>
<accession>A0A1H8VH97</accession>